<dbReference type="OrthoDB" id="21292at2759"/>
<sequence>MSTPAHSQEKPATAVDNVTVQDEREVDDLDDDLLDGKRQCRTRTHTCAPTTPYAYATKTCSMPEGDEPLLDDELFAKELTEGMEALLRQMASGNDLPASMEELLRQMPSASTGADKAPTAEAATTSASASAAAEGADRPQNFQDTITETMNRLRNSSQQAKAAAAEADSTEDALMAEMLRQMEQMTETGEFDGLIDGMMGQLMTYDVLYEPMKELAEKYPDYLAEQKATLPAETWKQYEQQYTYVRQIDAATPGDDGAAASVAADPKLSELMQKMQDCGQPPKELLEQLAPGMELNDDGIPNPPDMEQCSVM</sequence>
<reference evidence="3" key="1">
    <citation type="journal article" date="2018" name="Nat. Microbiol.">
        <title>Leveraging single-cell genomics to expand the fungal tree of life.</title>
        <authorList>
            <person name="Ahrendt S.R."/>
            <person name="Quandt C.A."/>
            <person name="Ciobanu D."/>
            <person name="Clum A."/>
            <person name="Salamov A."/>
            <person name="Andreopoulos B."/>
            <person name="Cheng J.F."/>
            <person name="Woyke T."/>
            <person name="Pelin A."/>
            <person name="Henrissat B."/>
            <person name="Reynolds N.K."/>
            <person name="Benny G.L."/>
            <person name="Smith M.E."/>
            <person name="James T.Y."/>
            <person name="Grigoriev I.V."/>
        </authorList>
    </citation>
    <scope>NUCLEOTIDE SEQUENCE [LARGE SCALE GENOMIC DNA]</scope>
    <source>
        <strain evidence="3">Benny S71-1</strain>
    </source>
</reference>
<gene>
    <name evidence="2" type="ORF">SYNPS1DRAFT_13528</name>
</gene>
<proteinExistence type="predicted"/>
<dbReference type="Gene3D" id="1.20.120.900">
    <property type="entry name" value="Pex19, mPTS binding domain"/>
    <property type="match status" value="1"/>
</dbReference>
<dbReference type="InterPro" id="IPR038322">
    <property type="entry name" value="Pex19_C_sf"/>
</dbReference>
<dbReference type="GO" id="GO:0033328">
    <property type="term" value="F:peroxisome membrane targeting sequence binding"/>
    <property type="evidence" value="ECO:0007669"/>
    <property type="project" value="TreeGrafter"/>
</dbReference>
<dbReference type="GO" id="GO:0005778">
    <property type="term" value="C:peroxisomal membrane"/>
    <property type="evidence" value="ECO:0007669"/>
    <property type="project" value="TreeGrafter"/>
</dbReference>
<feature type="compositionally biased region" description="Low complexity" evidence="1">
    <location>
        <begin position="117"/>
        <end position="134"/>
    </location>
</feature>
<dbReference type="GO" id="GO:0045046">
    <property type="term" value="P:protein import into peroxisome membrane"/>
    <property type="evidence" value="ECO:0007669"/>
    <property type="project" value="TreeGrafter"/>
</dbReference>
<feature type="region of interest" description="Disordered" evidence="1">
    <location>
        <begin position="108"/>
        <end position="139"/>
    </location>
</feature>
<evidence type="ECO:0000256" key="1">
    <source>
        <dbReference type="SAM" id="MobiDB-lite"/>
    </source>
</evidence>
<dbReference type="InterPro" id="IPR006708">
    <property type="entry name" value="Pex19"/>
</dbReference>
<dbReference type="PANTHER" id="PTHR12774">
    <property type="entry name" value="PEROXISOMAL BIOGENESIS FACTOR 19"/>
    <property type="match status" value="1"/>
</dbReference>
<name>A0A4P9Z365_9FUNG</name>
<dbReference type="Proteomes" id="UP000278143">
    <property type="component" value="Unassembled WGS sequence"/>
</dbReference>
<evidence type="ECO:0000313" key="3">
    <source>
        <dbReference type="Proteomes" id="UP000278143"/>
    </source>
</evidence>
<organism evidence="2 3">
    <name type="scientific">Syncephalis pseudoplumigaleata</name>
    <dbReference type="NCBI Taxonomy" id="1712513"/>
    <lineage>
        <taxon>Eukaryota</taxon>
        <taxon>Fungi</taxon>
        <taxon>Fungi incertae sedis</taxon>
        <taxon>Zoopagomycota</taxon>
        <taxon>Zoopagomycotina</taxon>
        <taxon>Zoopagomycetes</taxon>
        <taxon>Zoopagales</taxon>
        <taxon>Piptocephalidaceae</taxon>
        <taxon>Syncephalis</taxon>
    </lineage>
</organism>
<dbReference type="Pfam" id="PF04614">
    <property type="entry name" value="Pex19"/>
    <property type="match status" value="1"/>
</dbReference>
<keyword evidence="3" id="KW-1185">Reference proteome</keyword>
<dbReference type="AlphaFoldDB" id="A0A4P9Z365"/>
<dbReference type="EMBL" id="KZ989312">
    <property type="protein sequence ID" value="RKP26886.1"/>
    <property type="molecule type" value="Genomic_DNA"/>
</dbReference>
<feature type="region of interest" description="Disordered" evidence="1">
    <location>
        <begin position="293"/>
        <end position="312"/>
    </location>
</feature>
<protein>
    <submittedName>
        <fullName evidence="2">Pex19 protein family-domain-containing protein</fullName>
    </submittedName>
</protein>
<evidence type="ECO:0000313" key="2">
    <source>
        <dbReference type="EMBL" id="RKP26886.1"/>
    </source>
</evidence>
<accession>A0A4P9Z365</accession>
<dbReference type="PANTHER" id="PTHR12774:SF2">
    <property type="entry name" value="PEROXISOMAL BIOGENESIS FACTOR 19"/>
    <property type="match status" value="1"/>
</dbReference>